<comment type="caution">
    <text evidence="1">The sequence shown here is derived from an EMBL/GenBank/DDBJ whole genome shotgun (WGS) entry which is preliminary data.</text>
</comment>
<sequence length="301" mass="33328">MSSTTTAEASALRNKSFYMSFSVFQVERELFKIPTAYLTQYSTIFNEMLTPKLPPGAAARGQCDDNPIILDGVSKLDFERFLTTVFRFQVEPTRTFNTAHWLSVLKLASLWGFSDLRQTAITKLSTSEPRRMFTPIGRLELGRQYKIAAWVEQGYTELVDRREKISEEEAEQIGWKALLKLCHLREDFRSPVRTVATTNSGGFFVPVPPPAFMSGSDTVAPLSLSAAPTLTKANLKKENLSLPPPVVTTASAVRQVFSEELREIREAGVALSVPMPRIIAALPRARRATVPAAGATSVKDA</sequence>
<dbReference type="InterPro" id="IPR011333">
    <property type="entry name" value="SKP1/BTB/POZ_sf"/>
</dbReference>
<dbReference type="SUPFAM" id="SSF54695">
    <property type="entry name" value="POZ domain"/>
    <property type="match status" value="1"/>
</dbReference>
<evidence type="ECO:0000313" key="1">
    <source>
        <dbReference type="EMBL" id="KAF7428828.1"/>
    </source>
</evidence>
<dbReference type="AlphaFoldDB" id="A0A8H6ZW32"/>
<proteinExistence type="predicted"/>
<dbReference type="VEuPathDB" id="FungiDB:PC9H_008060"/>
<dbReference type="OrthoDB" id="3199068at2759"/>
<reference evidence="1" key="1">
    <citation type="submission" date="2019-07" db="EMBL/GenBank/DDBJ databases">
        <authorList>
            <person name="Palmer J.M."/>
        </authorList>
    </citation>
    <scope>NUCLEOTIDE SEQUENCE</scope>
    <source>
        <strain evidence="1">PC9</strain>
    </source>
</reference>
<organism evidence="1 2">
    <name type="scientific">Pleurotus ostreatus</name>
    <name type="common">Oyster mushroom</name>
    <name type="synonym">White-rot fungus</name>
    <dbReference type="NCBI Taxonomy" id="5322"/>
    <lineage>
        <taxon>Eukaryota</taxon>
        <taxon>Fungi</taxon>
        <taxon>Dikarya</taxon>
        <taxon>Basidiomycota</taxon>
        <taxon>Agaricomycotina</taxon>
        <taxon>Agaricomycetes</taxon>
        <taxon>Agaricomycetidae</taxon>
        <taxon>Agaricales</taxon>
        <taxon>Pleurotineae</taxon>
        <taxon>Pleurotaceae</taxon>
        <taxon>Pleurotus</taxon>
    </lineage>
</organism>
<dbReference type="GeneID" id="59377878"/>
<accession>A0A8H6ZW32</accession>
<evidence type="ECO:0000313" key="2">
    <source>
        <dbReference type="Proteomes" id="UP000623687"/>
    </source>
</evidence>
<dbReference type="Proteomes" id="UP000623687">
    <property type="component" value="Unassembled WGS sequence"/>
</dbReference>
<name>A0A8H6ZW32_PLEOS</name>
<dbReference type="RefSeq" id="XP_036631200.1">
    <property type="nucleotide sequence ID" value="XM_036777580.1"/>
</dbReference>
<keyword evidence="2" id="KW-1185">Reference proteome</keyword>
<evidence type="ECO:0008006" key="3">
    <source>
        <dbReference type="Google" id="ProtNLM"/>
    </source>
</evidence>
<protein>
    <recommendedName>
        <fullName evidence="3">BTB domain-containing protein</fullName>
    </recommendedName>
</protein>
<dbReference type="EMBL" id="JACETU010000005">
    <property type="protein sequence ID" value="KAF7428828.1"/>
    <property type="molecule type" value="Genomic_DNA"/>
</dbReference>
<gene>
    <name evidence="1" type="ORF">PC9H_008060</name>
</gene>
<dbReference type="Gene3D" id="3.30.710.10">
    <property type="entry name" value="Potassium Channel Kv1.1, Chain A"/>
    <property type="match status" value="1"/>
</dbReference>